<evidence type="ECO:0000313" key="4">
    <source>
        <dbReference type="Proteomes" id="UP000621455"/>
    </source>
</evidence>
<evidence type="ECO:0000259" key="2">
    <source>
        <dbReference type="PROSITE" id="PS50878"/>
    </source>
</evidence>
<dbReference type="CDD" id="cd01651">
    <property type="entry name" value="RT_G2_intron"/>
    <property type="match status" value="1"/>
</dbReference>
<dbReference type="SUPFAM" id="SSF56672">
    <property type="entry name" value="DNA/RNA polymerases"/>
    <property type="match status" value="1"/>
</dbReference>
<feature type="domain" description="Reverse transcriptase" evidence="2">
    <location>
        <begin position="1"/>
        <end position="165"/>
    </location>
</feature>
<keyword evidence="4" id="KW-1185">Reference proteome</keyword>
<sequence length="293" mass="34285">MSLLRPRCGFYELNHATSILTQGDHSLLLKALEKDVECEWAMLYIKRWLTAPLQMADGTLVERNRGTPQGGVISPVLANLFLHYTFDVWMNKHYPGVPWCRYADDGLAHCRTEQEALALMAALDARFAQCQLQMHPDKTKIVYCKDRDRKKKYPVTQFDFLGYTFRPRLAKNSKRNIMFVSFTPAVSNKAVKAMRQTTRKRNFRNLTDLSLADIARSYNPVLRGWLQYYGKFCRSAMYPVFRHFNMTLVAWARKKYRRFKHHKTRACMFLDQLATKQPHLFVHWQKGMVGGFA</sequence>
<comment type="similarity">
    <text evidence="1">Belongs to the bacterial reverse transcriptase family.</text>
</comment>
<name>A0ABX0NDR8_9BURK</name>
<evidence type="ECO:0000256" key="1">
    <source>
        <dbReference type="ARBA" id="ARBA00034120"/>
    </source>
</evidence>
<keyword evidence="3" id="KW-0808">Transferase</keyword>
<keyword evidence="3" id="KW-0695">RNA-directed DNA polymerase</keyword>
<dbReference type="EMBL" id="WHJG01000047">
    <property type="protein sequence ID" value="NHZ83259.1"/>
    <property type="molecule type" value="Genomic_DNA"/>
</dbReference>
<comment type="caution">
    <text evidence="3">The sequence shown here is derived from an EMBL/GenBank/DDBJ whole genome shotgun (WGS) entry which is preliminary data.</text>
</comment>
<dbReference type="InterPro" id="IPR043502">
    <property type="entry name" value="DNA/RNA_pol_sf"/>
</dbReference>
<dbReference type="Proteomes" id="UP000621455">
    <property type="component" value="Unassembled WGS sequence"/>
</dbReference>
<evidence type="ECO:0000313" key="3">
    <source>
        <dbReference type="EMBL" id="NHZ83259.1"/>
    </source>
</evidence>
<organism evidence="3 4">
    <name type="scientific">Massilia frigida</name>
    <dbReference type="NCBI Taxonomy" id="2609281"/>
    <lineage>
        <taxon>Bacteria</taxon>
        <taxon>Pseudomonadati</taxon>
        <taxon>Pseudomonadota</taxon>
        <taxon>Betaproteobacteria</taxon>
        <taxon>Burkholderiales</taxon>
        <taxon>Oxalobacteraceae</taxon>
        <taxon>Telluria group</taxon>
        <taxon>Massilia</taxon>
    </lineage>
</organism>
<dbReference type="Pfam" id="PF00078">
    <property type="entry name" value="RVT_1"/>
    <property type="match status" value="1"/>
</dbReference>
<dbReference type="PANTHER" id="PTHR34047">
    <property type="entry name" value="NUCLEAR INTRON MATURASE 1, MITOCHONDRIAL-RELATED"/>
    <property type="match status" value="1"/>
</dbReference>
<protein>
    <submittedName>
        <fullName evidence="3">Group II intron reverse transcriptase/maturase</fullName>
    </submittedName>
</protein>
<gene>
    <name evidence="3" type="ORF">F2P44_28885</name>
</gene>
<dbReference type="PANTHER" id="PTHR34047:SF3">
    <property type="entry name" value="BLR2052 PROTEIN"/>
    <property type="match status" value="1"/>
</dbReference>
<proteinExistence type="inferred from homology"/>
<dbReference type="PROSITE" id="PS50878">
    <property type="entry name" value="RT_POL"/>
    <property type="match status" value="1"/>
</dbReference>
<dbReference type="Pfam" id="PF08388">
    <property type="entry name" value="GIIM"/>
    <property type="match status" value="1"/>
</dbReference>
<reference evidence="3 4" key="1">
    <citation type="submission" date="2019-10" db="EMBL/GenBank/DDBJ databases">
        <title>Taxonomy of Antarctic Massilia spp.: description of Massilia rubra sp. nov., Massilia aquatica sp. nov., Massilia mucilaginosa sp. nov., Massilia frigida sp. nov. isolated from streams, lakes and regoliths.</title>
        <authorList>
            <person name="Holochova P."/>
            <person name="Sedlacek I."/>
            <person name="Kralova S."/>
            <person name="Maslanova I."/>
            <person name="Busse H.-J."/>
            <person name="Stankova E."/>
            <person name="Vrbovska V."/>
            <person name="Kovarovic V."/>
            <person name="Bartak M."/>
            <person name="Svec P."/>
            <person name="Pantucek R."/>
        </authorList>
    </citation>
    <scope>NUCLEOTIDE SEQUENCE [LARGE SCALE GENOMIC DNA]</scope>
    <source>
        <strain evidence="3 4">CCM 8695</strain>
    </source>
</reference>
<dbReference type="InterPro" id="IPR051083">
    <property type="entry name" value="GrpII_Intron_Splice-Mob/Def"/>
</dbReference>
<keyword evidence="3" id="KW-0548">Nucleotidyltransferase</keyword>
<dbReference type="InterPro" id="IPR000477">
    <property type="entry name" value="RT_dom"/>
</dbReference>
<dbReference type="RefSeq" id="WP_167092696.1">
    <property type="nucleotide sequence ID" value="NZ_WHJG01000047.1"/>
</dbReference>
<dbReference type="InterPro" id="IPR013597">
    <property type="entry name" value="Mat_intron_G2"/>
</dbReference>
<accession>A0ABX0NDR8</accession>
<dbReference type="GO" id="GO:0003964">
    <property type="term" value="F:RNA-directed DNA polymerase activity"/>
    <property type="evidence" value="ECO:0007669"/>
    <property type="project" value="UniProtKB-KW"/>
</dbReference>